<evidence type="ECO:0000256" key="2">
    <source>
        <dbReference type="SAM" id="Coils"/>
    </source>
</evidence>
<dbReference type="InterPro" id="IPR016047">
    <property type="entry name" value="M23ase_b-sheet_dom"/>
</dbReference>
<keyword evidence="3" id="KW-0812">Transmembrane</keyword>
<gene>
    <name evidence="5" type="primary">nlpD</name>
    <name evidence="5" type="ORF">CLCOL_17570</name>
</gene>
<keyword evidence="2" id="KW-0175">Coiled coil</keyword>
<evidence type="ECO:0000313" key="6">
    <source>
        <dbReference type="Proteomes" id="UP000075374"/>
    </source>
</evidence>
<reference evidence="5 6" key="1">
    <citation type="submission" date="2016-02" db="EMBL/GenBank/DDBJ databases">
        <title>Genome sequence of Clostridium colicanis DSM 13634.</title>
        <authorList>
            <person name="Poehlein A."/>
            <person name="Daniel R."/>
        </authorList>
    </citation>
    <scope>NUCLEOTIDE SEQUENCE [LARGE SCALE GENOMIC DNA]</scope>
    <source>
        <strain evidence="5 6">DSM 13634</strain>
    </source>
</reference>
<feature type="transmembrane region" description="Helical" evidence="3">
    <location>
        <begin position="17"/>
        <end position="37"/>
    </location>
</feature>
<dbReference type="EMBL" id="LTBB01000008">
    <property type="protein sequence ID" value="KYH28744.1"/>
    <property type="molecule type" value="Genomic_DNA"/>
</dbReference>
<keyword evidence="1" id="KW-0732">Signal</keyword>
<evidence type="ECO:0000313" key="5">
    <source>
        <dbReference type="EMBL" id="KYH28744.1"/>
    </source>
</evidence>
<protein>
    <submittedName>
        <fullName evidence="5">Murein hydrolase activator NlpD</fullName>
    </submittedName>
</protein>
<comment type="caution">
    <text evidence="5">The sequence shown here is derived from an EMBL/GenBank/DDBJ whole genome shotgun (WGS) entry which is preliminary data.</text>
</comment>
<keyword evidence="3" id="KW-1133">Transmembrane helix</keyword>
<dbReference type="FunFam" id="2.70.70.10:FF:000006">
    <property type="entry name" value="M23 family peptidase"/>
    <property type="match status" value="1"/>
</dbReference>
<dbReference type="PANTHER" id="PTHR21666">
    <property type="entry name" value="PEPTIDASE-RELATED"/>
    <property type="match status" value="1"/>
</dbReference>
<organism evidence="5 6">
    <name type="scientific">Clostridium colicanis DSM 13634</name>
    <dbReference type="NCBI Taxonomy" id="1121305"/>
    <lineage>
        <taxon>Bacteria</taxon>
        <taxon>Bacillati</taxon>
        <taxon>Bacillota</taxon>
        <taxon>Clostridia</taxon>
        <taxon>Eubacteriales</taxon>
        <taxon>Clostridiaceae</taxon>
        <taxon>Clostridium</taxon>
    </lineage>
</organism>
<keyword evidence="3" id="KW-0472">Membrane</keyword>
<dbReference type="Pfam" id="PF01551">
    <property type="entry name" value="Peptidase_M23"/>
    <property type="match status" value="1"/>
</dbReference>
<dbReference type="Gene3D" id="2.70.70.10">
    <property type="entry name" value="Glucose Permease (Domain IIA)"/>
    <property type="match status" value="1"/>
</dbReference>
<feature type="coiled-coil region" evidence="2">
    <location>
        <begin position="107"/>
        <end position="137"/>
    </location>
</feature>
<keyword evidence="5" id="KW-0378">Hydrolase</keyword>
<evidence type="ECO:0000259" key="4">
    <source>
        <dbReference type="Pfam" id="PF01551"/>
    </source>
</evidence>
<evidence type="ECO:0000256" key="1">
    <source>
        <dbReference type="ARBA" id="ARBA00022729"/>
    </source>
</evidence>
<accession>A0A151AM91</accession>
<dbReference type="AlphaFoldDB" id="A0A151AM91"/>
<dbReference type="PANTHER" id="PTHR21666:SF289">
    <property type="entry name" value="L-ALA--D-GLU ENDOPEPTIDASE"/>
    <property type="match status" value="1"/>
</dbReference>
<dbReference type="GO" id="GO:0004222">
    <property type="term" value="F:metalloendopeptidase activity"/>
    <property type="evidence" value="ECO:0007669"/>
    <property type="project" value="TreeGrafter"/>
</dbReference>
<evidence type="ECO:0000256" key="3">
    <source>
        <dbReference type="SAM" id="Phobius"/>
    </source>
</evidence>
<keyword evidence="6" id="KW-1185">Reference proteome</keyword>
<dbReference type="Proteomes" id="UP000075374">
    <property type="component" value="Unassembled WGS sequence"/>
</dbReference>
<name>A0A151AM91_9CLOT</name>
<dbReference type="InterPro" id="IPR011055">
    <property type="entry name" value="Dup_hybrid_motif"/>
</dbReference>
<dbReference type="PATRIC" id="fig|1121305.3.peg.1763"/>
<dbReference type="InterPro" id="IPR050570">
    <property type="entry name" value="Cell_wall_metabolism_enzyme"/>
</dbReference>
<proteinExistence type="predicted"/>
<feature type="domain" description="M23ase beta-sheet core" evidence="4">
    <location>
        <begin position="164"/>
        <end position="259"/>
    </location>
</feature>
<sequence length="263" mass="30164">MKGCVINLSCDNKQKKMLSYIIIIITIVICMSFYIAYRPNAYEIKMNDKINFYVKDKEEFKTQVNKIQSDLRKEFKDFKLKDKFTWTKVHIDYKDLTPEEDIKNIILESNKETLKVLQEKKEKEKLEEKKAKASKNNPVSANKIKFLKPCDGTVTSQFGMRWGKMHKGIDIANKEGSPIYAALDGKVTYAGWMEGYGNVIKIDHNNGVETTYAHCKLIRVKKGEQVKKGQLIGDMGSTGRSTGPHVHFEIRVNGVPQNPSNYI</sequence>
<dbReference type="SUPFAM" id="SSF51261">
    <property type="entry name" value="Duplicated hybrid motif"/>
    <property type="match status" value="1"/>
</dbReference>
<dbReference type="CDD" id="cd12797">
    <property type="entry name" value="M23_peptidase"/>
    <property type="match status" value="1"/>
</dbReference>
<dbReference type="STRING" id="1121305.CLCOL_17570"/>